<gene>
    <name evidence="1" type="ORF">KI387_036719</name>
</gene>
<evidence type="ECO:0000313" key="2">
    <source>
        <dbReference type="Proteomes" id="UP000824469"/>
    </source>
</evidence>
<name>A0AA38KMW5_TAXCH</name>
<dbReference type="Proteomes" id="UP000824469">
    <property type="component" value="Unassembled WGS sequence"/>
</dbReference>
<comment type="caution">
    <text evidence="1">The sequence shown here is derived from an EMBL/GenBank/DDBJ whole genome shotgun (WGS) entry which is preliminary data.</text>
</comment>
<organism evidence="1 2">
    <name type="scientific">Taxus chinensis</name>
    <name type="common">Chinese yew</name>
    <name type="synonym">Taxus wallichiana var. chinensis</name>
    <dbReference type="NCBI Taxonomy" id="29808"/>
    <lineage>
        <taxon>Eukaryota</taxon>
        <taxon>Viridiplantae</taxon>
        <taxon>Streptophyta</taxon>
        <taxon>Embryophyta</taxon>
        <taxon>Tracheophyta</taxon>
        <taxon>Spermatophyta</taxon>
        <taxon>Pinopsida</taxon>
        <taxon>Pinidae</taxon>
        <taxon>Conifers II</taxon>
        <taxon>Cupressales</taxon>
        <taxon>Taxaceae</taxon>
        <taxon>Taxus</taxon>
    </lineage>
</organism>
<reference evidence="1 2" key="1">
    <citation type="journal article" date="2021" name="Nat. Plants">
        <title>The Taxus genome provides insights into paclitaxel biosynthesis.</title>
        <authorList>
            <person name="Xiong X."/>
            <person name="Gou J."/>
            <person name="Liao Q."/>
            <person name="Li Y."/>
            <person name="Zhou Q."/>
            <person name="Bi G."/>
            <person name="Li C."/>
            <person name="Du R."/>
            <person name="Wang X."/>
            <person name="Sun T."/>
            <person name="Guo L."/>
            <person name="Liang H."/>
            <person name="Lu P."/>
            <person name="Wu Y."/>
            <person name="Zhang Z."/>
            <person name="Ro D.K."/>
            <person name="Shang Y."/>
            <person name="Huang S."/>
            <person name="Yan J."/>
        </authorList>
    </citation>
    <scope>NUCLEOTIDE SEQUENCE [LARGE SCALE GENOMIC DNA]</scope>
    <source>
        <strain evidence="1">Ta-2019</strain>
    </source>
</reference>
<feature type="non-terminal residue" evidence="1">
    <location>
        <position position="1"/>
    </location>
</feature>
<dbReference type="AlphaFoldDB" id="A0AA38KMW5"/>
<dbReference type="EMBL" id="JAHRHJ020000007">
    <property type="protein sequence ID" value="KAH9308808.1"/>
    <property type="molecule type" value="Genomic_DNA"/>
</dbReference>
<protein>
    <submittedName>
        <fullName evidence="1">Uncharacterized protein</fullName>
    </submittedName>
</protein>
<sequence>NMSKNAPDQRFGWGEIISDTISQKLQQVLTTGKFYINSYVVYAATSERDFAGLARNG</sequence>
<keyword evidence="2" id="KW-1185">Reference proteome</keyword>
<evidence type="ECO:0000313" key="1">
    <source>
        <dbReference type="EMBL" id="KAH9308808.1"/>
    </source>
</evidence>
<proteinExistence type="predicted"/>
<feature type="non-terminal residue" evidence="1">
    <location>
        <position position="57"/>
    </location>
</feature>
<accession>A0AA38KMW5</accession>